<dbReference type="PANTHER" id="PTHR19143:SF458">
    <property type="entry name" value="FIBRINOGEN C-TERMINAL DOMAIN-CONTAINING PROTEIN-RELATED"/>
    <property type="match status" value="1"/>
</dbReference>
<dbReference type="FunFam" id="3.90.215.10:FF:000001">
    <property type="entry name" value="Tenascin isoform 1"/>
    <property type="match status" value="1"/>
</dbReference>
<reference evidence="3 5" key="2">
    <citation type="journal article" date="2013" name="Nature">
        <title>Insights into bilaterian evolution from three spiralian genomes.</title>
        <authorList>
            <person name="Simakov O."/>
            <person name="Marletaz F."/>
            <person name="Cho S.J."/>
            <person name="Edsinger-Gonzales E."/>
            <person name="Havlak P."/>
            <person name="Hellsten U."/>
            <person name="Kuo D.H."/>
            <person name="Larsson T."/>
            <person name="Lv J."/>
            <person name="Arendt D."/>
            <person name="Savage R."/>
            <person name="Osoegawa K."/>
            <person name="de Jong P."/>
            <person name="Grimwood J."/>
            <person name="Chapman J.A."/>
            <person name="Shapiro H."/>
            <person name="Aerts A."/>
            <person name="Otillar R.P."/>
            <person name="Terry A.Y."/>
            <person name="Boore J.L."/>
            <person name="Grigoriev I.V."/>
            <person name="Lindberg D.R."/>
            <person name="Seaver E.C."/>
            <person name="Weisblat D.A."/>
            <person name="Putnam N.H."/>
            <person name="Rokhsar D.S."/>
        </authorList>
    </citation>
    <scope>NUCLEOTIDE SEQUENCE</scope>
    <source>
        <strain evidence="3 5">I ESC-2004</strain>
    </source>
</reference>
<proteinExistence type="predicted"/>
<dbReference type="PROSITE" id="PS51406">
    <property type="entry name" value="FIBRINOGEN_C_2"/>
    <property type="match status" value="1"/>
</dbReference>
<dbReference type="STRING" id="283909.R7T7T7"/>
<gene>
    <name evidence="3" type="ORF">CAPTEDRAFT_198861</name>
</gene>
<evidence type="ECO:0000256" key="1">
    <source>
        <dbReference type="ARBA" id="ARBA00023157"/>
    </source>
</evidence>
<dbReference type="InterPro" id="IPR036056">
    <property type="entry name" value="Fibrinogen-like_C"/>
</dbReference>
<dbReference type="InterPro" id="IPR050373">
    <property type="entry name" value="Fibrinogen_C-term_domain"/>
</dbReference>
<sequence>MPPPTNCKELLKRGETKSGVYTIYPEMLPDATPMKVFCDMETEGGGWLVFQRRNDGSENFTLGWNQYSGGFGDLNGEFWLGNRNLNKLTAGQSNELRVDMMDGEGEKRFAKYKTFEVGPELEKFPLTVGGYSGDAGDSLFGHNGHTFSTIDQDNDAYFGDCAAQYKGGWWYSACHGASLNGPYLNGPHTSYADGIEWNTWKGYYYSLQFTEMKIRPLC</sequence>
<dbReference type="PROSITE" id="PS00514">
    <property type="entry name" value="FIBRINOGEN_C_1"/>
    <property type="match status" value="1"/>
</dbReference>
<dbReference type="PANTHER" id="PTHR19143">
    <property type="entry name" value="FIBRINOGEN/TENASCIN/ANGIOPOEITIN"/>
    <property type="match status" value="1"/>
</dbReference>
<dbReference type="InterPro" id="IPR002181">
    <property type="entry name" value="Fibrinogen_a/b/g_C_dom"/>
</dbReference>
<evidence type="ECO:0000313" key="5">
    <source>
        <dbReference type="Proteomes" id="UP000014760"/>
    </source>
</evidence>
<keyword evidence="1" id="KW-1015">Disulfide bond</keyword>
<dbReference type="SMART" id="SM00186">
    <property type="entry name" value="FBG"/>
    <property type="match status" value="1"/>
</dbReference>
<evidence type="ECO:0000313" key="3">
    <source>
        <dbReference type="EMBL" id="ELT87485.1"/>
    </source>
</evidence>
<dbReference type="InterPro" id="IPR014716">
    <property type="entry name" value="Fibrinogen_a/b/g_C_1"/>
</dbReference>
<name>R7T7T7_CAPTE</name>
<evidence type="ECO:0000259" key="2">
    <source>
        <dbReference type="PROSITE" id="PS51406"/>
    </source>
</evidence>
<dbReference type="InterPro" id="IPR020837">
    <property type="entry name" value="Fibrinogen_CS"/>
</dbReference>
<dbReference type="Gene3D" id="3.90.215.10">
    <property type="entry name" value="Gamma Fibrinogen, chain A, domain 1"/>
    <property type="match status" value="1"/>
</dbReference>
<dbReference type="GO" id="GO:0005615">
    <property type="term" value="C:extracellular space"/>
    <property type="evidence" value="ECO:0007669"/>
    <property type="project" value="TreeGrafter"/>
</dbReference>
<dbReference type="EMBL" id="AMQN01003620">
    <property type="status" value="NOT_ANNOTATED_CDS"/>
    <property type="molecule type" value="Genomic_DNA"/>
</dbReference>
<dbReference type="EMBL" id="KB312312">
    <property type="protein sequence ID" value="ELT87485.1"/>
    <property type="molecule type" value="Genomic_DNA"/>
</dbReference>
<dbReference type="AlphaFoldDB" id="R7T7T7"/>
<dbReference type="Pfam" id="PF00147">
    <property type="entry name" value="Fibrinogen_C"/>
    <property type="match status" value="1"/>
</dbReference>
<dbReference type="Proteomes" id="UP000014760">
    <property type="component" value="Unassembled WGS sequence"/>
</dbReference>
<protein>
    <recommendedName>
        <fullName evidence="2">Fibrinogen C-terminal domain-containing protein</fullName>
    </recommendedName>
</protein>
<feature type="domain" description="Fibrinogen C-terminal" evidence="2">
    <location>
        <begin position="1"/>
        <end position="218"/>
    </location>
</feature>
<accession>R7T7T7</accession>
<dbReference type="HOGENOM" id="CLU_038628_6_2_1"/>
<reference evidence="4" key="3">
    <citation type="submission" date="2015-06" db="UniProtKB">
        <authorList>
            <consortium name="EnsemblMetazoa"/>
        </authorList>
    </citation>
    <scope>IDENTIFICATION</scope>
</reference>
<dbReference type="NCBIfam" id="NF040941">
    <property type="entry name" value="GGGWT_bact"/>
    <property type="match status" value="1"/>
</dbReference>
<dbReference type="CDD" id="cd00087">
    <property type="entry name" value="FReD"/>
    <property type="match status" value="1"/>
</dbReference>
<reference evidence="5" key="1">
    <citation type="submission" date="2012-12" db="EMBL/GenBank/DDBJ databases">
        <authorList>
            <person name="Hellsten U."/>
            <person name="Grimwood J."/>
            <person name="Chapman J.A."/>
            <person name="Shapiro H."/>
            <person name="Aerts A."/>
            <person name="Otillar R.P."/>
            <person name="Terry A.Y."/>
            <person name="Boore J.L."/>
            <person name="Simakov O."/>
            <person name="Marletaz F."/>
            <person name="Cho S.-J."/>
            <person name="Edsinger-Gonzales E."/>
            <person name="Havlak P."/>
            <person name="Kuo D.-H."/>
            <person name="Larsson T."/>
            <person name="Lv J."/>
            <person name="Arendt D."/>
            <person name="Savage R."/>
            <person name="Osoegawa K."/>
            <person name="de Jong P."/>
            <person name="Lindberg D.R."/>
            <person name="Seaver E.C."/>
            <person name="Weisblat D.A."/>
            <person name="Putnam N.H."/>
            <person name="Grigoriev I.V."/>
            <person name="Rokhsar D.S."/>
        </authorList>
    </citation>
    <scope>NUCLEOTIDE SEQUENCE</scope>
    <source>
        <strain evidence="5">I ESC-2004</strain>
    </source>
</reference>
<organism evidence="3">
    <name type="scientific">Capitella teleta</name>
    <name type="common">Polychaete worm</name>
    <dbReference type="NCBI Taxonomy" id="283909"/>
    <lineage>
        <taxon>Eukaryota</taxon>
        <taxon>Metazoa</taxon>
        <taxon>Spiralia</taxon>
        <taxon>Lophotrochozoa</taxon>
        <taxon>Annelida</taxon>
        <taxon>Polychaeta</taxon>
        <taxon>Sedentaria</taxon>
        <taxon>Scolecida</taxon>
        <taxon>Capitellidae</taxon>
        <taxon>Capitella</taxon>
    </lineage>
</organism>
<dbReference type="OrthoDB" id="6272435at2759"/>
<dbReference type="SUPFAM" id="SSF56496">
    <property type="entry name" value="Fibrinogen C-terminal domain-like"/>
    <property type="match status" value="1"/>
</dbReference>
<dbReference type="FunCoup" id="R7T7T7">
    <property type="interactions" value="28"/>
</dbReference>
<dbReference type="OMA" id="YFQLRID"/>
<evidence type="ECO:0000313" key="4">
    <source>
        <dbReference type="EnsemblMetazoa" id="CapteP198861"/>
    </source>
</evidence>
<dbReference type="EnsemblMetazoa" id="CapteT198861">
    <property type="protein sequence ID" value="CapteP198861"/>
    <property type="gene ID" value="CapteG198861"/>
</dbReference>
<keyword evidence="5" id="KW-1185">Reference proteome</keyword>